<keyword evidence="2" id="KW-0274">FAD</keyword>
<dbReference type="PANTHER" id="PTHR11748:SF119">
    <property type="entry name" value="D-2-HYDROXYGLUTARATE DEHYDROGENASE"/>
    <property type="match status" value="1"/>
</dbReference>
<evidence type="ECO:0000256" key="2">
    <source>
        <dbReference type="ARBA" id="ARBA00022827"/>
    </source>
</evidence>
<comment type="caution">
    <text evidence="5">The sequence shown here is derived from an EMBL/GenBank/DDBJ whole genome shotgun (WGS) entry which is preliminary data.</text>
</comment>
<sequence>MNCEWKDKLLSALPSQSVFIDERSLEKYSKDYYYFSPVLLRELEACLAECIVRPQTEAELDTVLSICAAYAVPITVRGSGTGNYGQAIPLSGGVVLDMSAMNQVLRLEGDLITVQSGIRMGKMEQFSRQHGFELRVYPSTFQKATIGGFISGGSGGIGSITWGTIWDGLVHSIKVKTVEKVPRTLTIQGEALLPYIHNYGTAGIITELSIFLSPKNEWEQWAITFDEFSKALCFGMTLAEIPAITKRLLSIHEWPLPASFTPLHLPKDKAVCLLEIASSDSALIYELAEQWGGEIALQTPAEQYHRGVGVSDFTWNHTTLWAMKENPAVTYLQTRFSTDDCLTQIEKLQADFPELTMHIELMRNHGQLTVSGLPVFVFSTDEHLRRLIEACEAIGVSVASPHTWRLEFGGRSPELRKLIKLKQENDPQGLLNPHKLVYETRDAERVV</sequence>
<dbReference type="InterPro" id="IPR016164">
    <property type="entry name" value="FAD-linked_Oxase-like_C"/>
</dbReference>
<dbReference type="InterPro" id="IPR036318">
    <property type="entry name" value="FAD-bd_PCMH-like_sf"/>
</dbReference>
<keyword evidence="3" id="KW-0560">Oxidoreductase</keyword>
<evidence type="ECO:0000259" key="4">
    <source>
        <dbReference type="PROSITE" id="PS51387"/>
    </source>
</evidence>
<dbReference type="Pfam" id="PF01565">
    <property type="entry name" value="FAD_binding_4"/>
    <property type="match status" value="1"/>
</dbReference>
<organism evidence="5 6">
    <name type="scientific">Alicyclobacillus fodiniaquatilis</name>
    <dbReference type="NCBI Taxonomy" id="1661150"/>
    <lineage>
        <taxon>Bacteria</taxon>
        <taxon>Bacillati</taxon>
        <taxon>Bacillota</taxon>
        <taxon>Bacilli</taxon>
        <taxon>Bacillales</taxon>
        <taxon>Alicyclobacillaceae</taxon>
        <taxon>Alicyclobacillus</taxon>
    </lineage>
</organism>
<protein>
    <submittedName>
        <fullName evidence="5">FAD-binding oxidoreductase</fullName>
    </submittedName>
</protein>
<keyword evidence="6" id="KW-1185">Reference proteome</keyword>
<evidence type="ECO:0000313" key="5">
    <source>
        <dbReference type="EMBL" id="MFD1677967.1"/>
    </source>
</evidence>
<dbReference type="EMBL" id="JBHUCX010000099">
    <property type="protein sequence ID" value="MFD1677967.1"/>
    <property type="molecule type" value="Genomic_DNA"/>
</dbReference>
<gene>
    <name evidence="5" type="ORF">ACFSB2_25195</name>
</gene>
<dbReference type="SUPFAM" id="SSF55103">
    <property type="entry name" value="FAD-linked oxidases, C-terminal domain"/>
    <property type="match status" value="1"/>
</dbReference>
<dbReference type="SUPFAM" id="SSF56176">
    <property type="entry name" value="FAD-binding/transporter-associated domain-like"/>
    <property type="match status" value="1"/>
</dbReference>
<dbReference type="PANTHER" id="PTHR11748">
    <property type="entry name" value="D-LACTATE DEHYDROGENASE"/>
    <property type="match status" value="1"/>
</dbReference>
<feature type="domain" description="FAD-binding PCMH-type" evidence="4">
    <location>
        <begin position="44"/>
        <end position="215"/>
    </location>
</feature>
<dbReference type="InterPro" id="IPR006094">
    <property type="entry name" value="Oxid_FAD_bind_N"/>
</dbReference>
<dbReference type="InterPro" id="IPR016166">
    <property type="entry name" value="FAD-bd_PCMH"/>
</dbReference>
<name>A0ABW4JP20_9BACL</name>
<dbReference type="InterPro" id="IPR016169">
    <property type="entry name" value="FAD-bd_PCMH_sub2"/>
</dbReference>
<dbReference type="Proteomes" id="UP001597079">
    <property type="component" value="Unassembled WGS sequence"/>
</dbReference>
<evidence type="ECO:0000256" key="3">
    <source>
        <dbReference type="ARBA" id="ARBA00023002"/>
    </source>
</evidence>
<accession>A0ABW4JP20</accession>
<evidence type="ECO:0000256" key="1">
    <source>
        <dbReference type="ARBA" id="ARBA00022630"/>
    </source>
</evidence>
<reference evidence="6" key="1">
    <citation type="journal article" date="2019" name="Int. J. Syst. Evol. Microbiol.">
        <title>The Global Catalogue of Microorganisms (GCM) 10K type strain sequencing project: providing services to taxonomists for standard genome sequencing and annotation.</title>
        <authorList>
            <consortium name="The Broad Institute Genomics Platform"/>
            <consortium name="The Broad Institute Genome Sequencing Center for Infectious Disease"/>
            <person name="Wu L."/>
            <person name="Ma J."/>
        </authorList>
    </citation>
    <scope>NUCLEOTIDE SEQUENCE [LARGE SCALE GENOMIC DNA]</scope>
    <source>
        <strain evidence="6">CGMCC 1.12286</strain>
    </source>
</reference>
<evidence type="ECO:0000313" key="6">
    <source>
        <dbReference type="Proteomes" id="UP001597079"/>
    </source>
</evidence>
<dbReference type="RefSeq" id="WP_377945908.1">
    <property type="nucleotide sequence ID" value="NZ_JBHUCX010000099.1"/>
</dbReference>
<dbReference type="Gene3D" id="3.30.465.10">
    <property type="match status" value="1"/>
</dbReference>
<dbReference type="PROSITE" id="PS51387">
    <property type="entry name" value="FAD_PCMH"/>
    <property type="match status" value="1"/>
</dbReference>
<proteinExistence type="predicted"/>
<keyword evidence="1" id="KW-0285">Flavoprotein</keyword>